<evidence type="ECO:0000313" key="2">
    <source>
        <dbReference type="EMBL" id="SFB02299.1"/>
    </source>
</evidence>
<dbReference type="Proteomes" id="UP000198619">
    <property type="component" value="Unassembled WGS sequence"/>
</dbReference>
<accession>A0A1I0XME4</accession>
<dbReference type="RefSeq" id="WP_090040180.1">
    <property type="nucleotide sequence ID" value="NZ_FOKI01000009.1"/>
</dbReference>
<keyword evidence="3" id="KW-1185">Reference proteome</keyword>
<protein>
    <submittedName>
        <fullName evidence="2">Acetyltransferase (GNAT) family protein</fullName>
    </submittedName>
</protein>
<dbReference type="SUPFAM" id="SSF55729">
    <property type="entry name" value="Acyl-CoA N-acyltransferases (Nat)"/>
    <property type="match status" value="1"/>
</dbReference>
<dbReference type="STRING" id="84698.SAMN04488528_100921"/>
<dbReference type="CDD" id="cd04301">
    <property type="entry name" value="NAT_SF"/>
    <property type="match status" value="1"/>
</dbReference>
<feature type="domain" description="N-acetyltransferase" evidence="1">
    <location>
        <begin position="119"/>
        <end position="250"/>
    </location>
</feature>
<proteinExistence type="predicted"/>
<organism evidence="2 3">
    <name type="scientific">Clostridium frigidicarnis</name>
    <dbReference type="NCBI Taxonomy" id="84698"/>
    <lineage>
        <taxon>Bacteria</taxon>
        <taxon>Bacillati</taxon>
        <taxon>Bacillota</taxon>
        <taxon>Clostridia</taxon>
        <taxon>Eubacteriales</taxon>
        <taxon>Clostridiaceae</taxon>
        <taxon>Clostridium</taxon>
    </lineage>
</organism>
<reference evidence="2 3" key="1">
    <citation type="submission" date="2016-10" db="EMBL/GenBank/DDBJ databases">
        <authorList>
            <person name="de Groot N.N."/>
        </authorList>
    </citation>
    <scope>NUCLEOTIDE SEQUENCE [LARGE SCALE GENOMIC DNA]</scope>
    <source>
        <strain evidence="2 3">DSM 12271</strain>
    </source>
</reference>
<dbReference type="Gene3D" id="3.40.630.30">
    <property type="match status" value="1"/>
</dbReference>
<dbReference type="AlphaFoldDB" id="A0A1I0XME4"/>
<dbReference type="EMBL" id="FOKI01000009">
    <property type="protein sequence ID" value="SFB02299.1"/>
    <property type="molecule type" value="Genomic_DNA"/>
</dbReference>
<dbReference type="GO" id="GO:0016747">
    <property type="term" value="F:acyltransferase activity, transferring groups other than amino-acyl groups"/>
    <property type="evidence" value="ECO:0007669"/>
    <property type="project" value="InterPro"/>
</dbReference>
<evidence type="ECO:0000259" key="1">
    <source>
        <dbReference type="PROSITE" id="PS51186"/>
    </source>
</evidence>
<name>A0A1I0XME4_9CLOT</name>
<dbReference type="OrthoDB" id="1689703at2"/>
<dbReference type="InterPro" id="IPR016181">
    <property type="entry name" value="Acyl_CoA_acyltransferase"/>
</dbReference>
<dbReference type="InterPro" id="IPR000182">
    <property type="entry name" value="GNAT_dom"/>
</dbReference>
<dbReference type="Pfam" id="PF00583">
    <property type="entry name" value="Acetyltransf_1"/>
    <property type="match status" value="1"/>
</dbReference>
<gene>
    <name evidence="2" type="ORF">SAMN04488528_100921</name>
</gene>
<evidence type="ECO:0000313" key="3">
    <source>
        <dbReference type="Proteomes" id="UP000198619"/>
    </source>
</evidence>
<dbReference type="PROSITE" id="PS51186">
    <property type="entry name" value="GNAT"/>
    <property type="match status" value="1"/>
</dbReference>
<sequence>MYTKTEILSIAKKQLALDYNCQLSDFEKEGNIITENKLLDGRRIYESDGCFLKIITIGGRAIICADVKIRPWLEEKILKRDASWLFDFPNLRAIDNKLREFGHEIDQMPHFYLPNPLTCEVKPLTTIKWFKKEEIIQFEGDSRFEEAFGFDDNYPDVLGVAAFDGDTIMGMAGASEDSKNLYQIGINVMPEYRGTGIGTNLVALLKQELLNSGKVPFYGTAVSHINSKNVAINAGFFPAWAEVYSRKLKD</sequence>
<keyword evidence="2" id="KW-0808">Transferase</keyword>